<proteinExistence type="inferred from homology"/>
<dbReference type="InterPro" id="IPR004104">
    <property type="entry name" value="Gfo/Idh/MocA-like_OxRdtase_C"/>
</dbReference>
<dbReference type="Pfam" id="PF01408">
    <property type="entry name" value="GFO_IDH_MocA"/>
    <property type="match status" value="1"/>
</dbReference>
<gene>
    <name evidence="4" type="ORF">DFP98_11463</name>
</gene>
<evidence type="ECO:0000313" key="5">
    <source>
        <dbReference type="Proteomes" id="UP000256977"/>
    </source>
</evidence>
<evidence type="ECO:0000259" key="2">
    <source>
        <dbReference type="Pfam" id="PF01408"/>
    </source>
</evidence>
<dbReference type="AlphaFoldDB" id="A0A3D9JNS9"/>
<dbReference type="Gene3D" id="3.30.360.10">
    <property type="entry name" value="Dihydrodipicolinate Reductase, domain 2"/>
    <property type="match status" value="1"/>
</dbReference>
<evidence type="ECO:0000259" key="3">
    <source>
        <dbReference type="Pfam" id="PF02894"/>
    </source>
</evidence>
<sequence length="343" mass="37957">MNKAKIGFIGCGTHATNNLYPMLAYTRAELVAVCDLDEQLAHRNAALYGASSVYTDAGRMLDEQQLDGVIIVGPSTVHYSLGMQALTRGIAVFTEKPPAPRLAQAEEMVAVARAGGTFLMTGYMKRHGLPYKKARQLIDSGLFEPAVGHFKYGHWGNDNLNEMLLTMSSHIIDLAISFFGEPIGVTSTIYETGRTISLAAVLHFRSGQWAQLTLDSSQPRIQERVELSGSIDGDNALIVVDNVQQMELHRQGHHGIDLLKPELYEIEPTFDLADIQMWRPDYGIPNMGQTRHFVQGFAGELREFVDAIIERRQPYPGTDDVLKAMRVIDAIAARPNGYSDLQP</sequence>
<dbReference type="Pfam" id="PF02894">
    <property type="entry name" value="GFO_IDH_MocA_C"/>
    <property type="match status" value="1"/>
</dbReference>
<dbReference type="SUPFAM" id="SSF51735">
    <property type="entry name" value="NAD(P)-binding Rossmann-fold domains"/>
    <property type="match status" value="1"/>
</dbReference>
<comment type="similarity">
    <text evidence="1">Belongs to the Gfo/Idh/MocA family.</text>
</comment>
<name>A0A3D9JNS9_9BACL</name>
<dbReference type="Gene3D" id="3.40.50.720">
    <property type="entry name" value="NAD(P)-binding Rossmann-like Domain"/>
    <property type="match status" value="1"/>
</dbReference>
<evidence type="ECO:0000256" key="1">
    <source>
        <dbReference type="ARBA" id="ARBA00010928"/>
    </source>
</evidence>
<reference evidence="4 5" key="1">
    <citation type="submission" date="2018-07" db="EMBL/GenBank/DDBJ databases">
        <title>Genomic Encyclopedia of Type Strains, Phase III (KMG-III): the genomes of soil and plant-associated and newly described type strains.</title>
        <authorList>
            <person name="Whitman W."/>
        </authorList>
    </citation>
    <scope>NUCLEOTIDE SEQUENCE [LARGE SCALE GENOMIC DNA]</scope>
    <source>
        <strain evidence="4 5">CECT 7287</strain>
    </source>
</reference>
<dbReference type="PANTHER" id="PTHR43377">
    <property type="entry name" value="BILIVERDIN REDUCTASE A"/>
    <property type="match status" value="1"/>
</dbReference>
<keyword evidence="5" id="KW-1185">Reference proteome</keyword>
<dbReference type="InterPro" id="IPR051450">
    <property type="entry name" value="Gfo/Idh/MocA_Oxidoreductases"/>
</dbReference>
<evidence type="ECO:0000313" key="4">
    <source>
        <dbReference type="EMBL" id="RED75702.1"/>
    </source>
</evidence>
<dbReference type="InterPro" id="IPR000683">
    <property type="entry name" value="Gfo/Idh/MocA-like_OxRdtase_N"/>
</dbReference>
<feature type="domain" description="Gfo/Idh/MocA-like oxidoreductase C-terminal" evidence="3">
    <location>
        <begin position="164"/>
        <end position="332"/>
    </location>
</feature>
<dbReference type="Proteomes" id="UP000256977">
    <property type="component" value="Unassembled WGS sequence"/>
</dbReference>
<organism evidence="4 5">
    <name type="scientific">Cohnella phaseoli</name>
    <dbReference type="NCBI Taxonomy" id="456490"/>
    <lineage>
        <taxon>Bacteria</taxon>
        <taxon>Bacillati</taxon>
        <taxon>Bacillota</taxon>
        <taxon>Bacilli</taxon>
        <taxon>Bacillales</taxon>
        <taxon>Paenibacillaceae</taxon>
        <taxon>Cohnella</taxon>
    </lineage>
</organism>
<dbReference type="SUPFAM" id="SSF55347">
    <property type="entry name" value="Glyceraldehyde-3-phosphate dehydrogenase-like, C-terminal domain"/>
    <property type="match status" value="1"/>
</dbReference>
<dbReference type="EMBL" id="QRDZ01000014">
    <property type="protein sequence ID" value="RED75702.1"/>
    <property type="molecule type" value="Genomic_DNA"/>
</dbReference>
<feature type="domain" description="Gfo/Idh/MocA-like oxidoreductase N-terminal" evidence="2">
    <location>
        <begin position="5"/>
        <end position="123"/>
    </location>
</feature>
<accession>A0A3D9JNS9</accession>
<dbReference type="GO" id="GO:0000166">
    <property type="term" value="F:nucleotide binding"/>
    <property type="evidence" value="ECO:0007669"/>
    <property type="project" value="InterPro"/>
</dbReference>
<dbReference type="InterPro" id="IPR036291">
    <property type="entry name" value="NAD(P)-bd_dom_sf"/>
</dbReference>
<dbReference type="PANTHER" id="PTHR43377:SF1">
    <property type="entry name" value="BILIVERDIN REDUCTASE A"/>
    <property type="match status" value="1"/>
</dbReference>
<comment type="caution">
    <text evidence="4">The sequence shown here is derived from an EMBL/GenBank/DDBJ whole genome shotgun (WGS) entry which is preliminary data.</text>
</comment>
<protein>
    <submittedName>
        <fullName evidence="4">Myo-inositol 2-dehydrogenase/D-chiro-inositol 1-dehydrogenase</fullName>
    </submittedName>
</protein>